<evidence type="ECO:0000313" key="2">
    <source>
        <dbReference type="Proteomes" id="UP000253759"/>
    </source>
</evidence>
<proteinExistence type="predicted"/>
<evidence type="ECO:0000313" key="1">
    <source>
        <dbReference type="EMBL" id="RDE10354.1"/>
    </source>
</evidence>
<accession>A0A369W6N9</accession>
<organism evidence="1 2">
    <name type="scientific">Pelagibacterium lacus</name>
    <dbReference type="NCBI Taxonomy" id="2282655"/>
    <lineage>
        <taxon>Bacteria</taxon>
        <taxon>Pseudomonadati</taxon>
        <taxon>Pseudomonadota</taxon>
        <taxon>Alphaproteobacteria</taxon>
        <taxon>Hyphomicrobiales</taxon>
        <taxon>Devosiaceae</taxon>
        <taxon>Pelagibacterium</taxon>
    </lineage>
</organism>
<reference evidence="2" key="1">
    <citation type="submission" date="2018-07" db="EMBL/GenBank/DDBJ databases">
        <authorList>
            <person name="Liu B.-T."/>
            <person name="Du Z."/>
        </authorList>
    </citation>
    <scope>NUCLEOTIDE SEQUENCE [LARGE SCALE GENOMIC DNA]</scope>
    <source>
        <strain evidence="2">XYN52</strain>
    </source>
</reference>
<dbReference type="Proteomes" id="UP000253759">
    <property type="component" value="Unassembled WGS sequence"/>
</dbReference>
<gene>
    <name evidence="1" type="ORF">DVH29_02915</name>
</gene>
<protein>
    <submittedName>
        <fullName evidence="1">Uncharacterized protein</fullName>
    </submittedName>
</protein>
<sequence length="64" mass="7451">MSEHIEELKQIAARIMEIGGKIPITEDSPDELYEFTGHLLQARSSLEHFIAEAERKPKYQMFFV</sequence>
<keyword evidence="2" id="KW-1185">Reference proteome</keyword>
<dbReference type="EMBL" id="QQNH01000002">
    <property type="protein sequence ID" value="RDE10354.1"/>
    <property type="molecule type" value="Genomic_DNA"/>
</dbReference>
<dbReference type="AlphaFoldDB" id="A0A369W6N9"/>
<dbReference type="RefSeq" id="WP_114644647.1">
    <property type="nucleotide sequence ID" value="NZ_QQNH01000002.1"/>
</dbReference>
<name>A0A369W6N9_9HYPH</name>
<comment type="caution">
    <text evidence="1">The sequence shown here is derived from an EMBL/GenBank/DDBJ whole genome shotgun (WGS) entry which is preliminary data.</text>
</comment>